<feature type="transmembrane region" description="Helical" evidence="5">
    <location>
        <begin position="43"/>
        <end position="59"/>
    </location>
</feature>
<keyword evidence="3 5" id="KW-1133">Transmembrane helix</keyword>
<feature type="transmembrane region" description="Helical" evidence="5">
    <location>
        <begin position="307"/>
        <end position="325"/>
    </location>
</feature>
<evidence type="ECO:0000256" key="4">
    <source>
        <dbReference type="ARBA" id="ARBA00023136"/>
    </source>
</evidence>
<dbReference type="GO" id="GO:0016020">
    <property type="term" value="C:membrane"/>
    <property type="evidence" value="ECO:0007669"/>
    <property type="project" value="UniProtKB-SubCell"/>
</dbReference>
<feature type="transmembrane region" description="Helical" evidence="5">
    <location>
        <begin position="282"/>
        <end position="301"/>
    </location>
</feature>
<gene>
    <name evidence="7" type="ORF">SAMN05192576_2330</name>
</gene>
<dbReference type="Proteomes" id="UP000199004">
    <property type="component" value="Unassembled WGS sequence"/>
</dbReference>
<evidence type="ECO:0000256" key="5">
    <source>
        <dbReference type="SAM" id="Phobius"/>
    </source>
</evidence>
<feature type="transmembrane region" description="Helical" evidence="5">
    <location>
        <begin position="156"/>
        <end position="178"/>
    </location>
</feature>
<dbReference type="STRING" id="1005944.SAMN05192576_2330"/>
<evidence type="ECO:0000313" key="8">
    <source>
        <dbReference type="Proteomes" id="UP000199004"/>
    </source>
</evidence>
<protein>
    <submittedName>
        <fullName evidence="7">PAP2 superfamily protein</fullName>
    </submittedName>
</protein>
<dbReference type="Pfam" id="PF14378">
    <property type="entry name" value="PAP2_3"/>
    <property type="match status" value="1"/>
</dbReference>
<feature type="transmembrane region" description="Helical" evidence="5">
    <location>
        <begin position="253"/>
        <end position="275"/>
    </location>
</feature>
<evidence type="ECO:0000256" key="2">
    <source>
        <dbReference type="ARBA" id="ARBA00022692"/>
    </source>
</evidence>
<dbReference type="InterPro" id="IPR026841">
    <property type="entry name" value="Aur1/Ipt1"/>
</dbReference>
<feature type="transmembrane region" description="Helical" evidence="5">
    <location>
        <begin position="90"/>
        <end position="107"/>
    </location>
</feature>
<evidence type="ECO:0000313" key="7">
    <source>
        <dbReference type="EMBL" id="SDN53196.1"/>
    </source>
</evidence>
<dbReference type="RefSeq" id="WP_245715231.1">
    <property type="nucleotide sequence ID" value="NZ_BKAE01000006.1"/>
</dbReference>
<dbReference type="PANTHER" id="PTHR31310:SF7">
    <property type="entry name" value="PA-PHOSPHATASE RELATED-FAMILY PROTEIN DDB_G0268928"/>
    <property type="match status" value="1"/>
</dbReference>
<feature type="transmembrane region" description="Helical" evidence="5">
    <location>
        <begin position="5"/>
        <end position="23"/>
    </location>
</feature>
<feature type="domain" description="Inositolphosphotransferase Aur1/Ipt1" evidence="6">
    <location>
        <begin position="125"/>
        <end position="319"/>
    </location>
</feature>
<feature type="transmembrane region" description="Helical" evidence="5">
    <location>
        <begin position="185"/>
        <end position="206"/>
    </location>
</feature>
<keyword evidence="2 5" id="KW-0812">Transmembrane</keyword>
<keyword evidence="4 5" id="KW-0472">Membrane</keyword>
<accession>A0A1H0C5R0</accession>
<dbReference type="PANTHER" id="PTHR31310">
    <property type="match status" value="1"/>
</dbReference>
<reference evidence="7 8" key="1">
    <citation type="submission" date="2016-10" db="EMBL/GenBank/DDBJ databases">
        <authorList>
            <person name="de Groot N.N."/>
        </authorList>
    </citation>
    <scope>NUCLEOTIDE SEQUENCE [LARGE SCALE GENOMIC DNA]</scope>
    <source>
        <strain evidence="7 8">CGMCC 1.11147</strain>
    </source>
</reference>
<organism evidence="7 8">
    <name type="scientific">Nocardioides szechwanensis</name>
    <dbReference type="NCBI Taxonomy" id="1005944"/>
    <lineage>
        <taxon>Bacteria</taxon>
        <taxon>Bacillati</taxon>
        <taxon>Actinomycetota</taxon>
        <taxon>Actinomycetes</taxon>
        <taxon>Propionibacteriales</taxon>
        <taxon>Nocardioidaceae</taxon>
        <taxon>Nocardioides</taxon>
    </lineage>
</organism>
<proteinExistence type="predicted"/>
<evidence type="ECO:0000256" key="3">
    <source>
        <dbReference type="ARBA" id="ARBA00022989"/>
    </source>
</evidence>
<sequence length="349" mass="39156">MYRRAYVTLIGTAAVMGILALIVSRHYDRPLLDPEGKFLGPSWLRLPLLLLGAALLDLLPRTLWMSRLNPKAVPDLVRERIRQHWSRERLTLVVTGIVAFYITYVSYRNLKSALPIARGDVEYDRELMYLDRVLFFGQDPPVVLHAVFGETFSAYILSYVYLLFLPMVPLALTAWLVWSRNVSYGYWFATSQCLAWSLGTLSYYALPTKGPGFEYFARYEGLTRTPTTDLMNSLASARADVIHGGVTGIVQSVAGFASLHVAITLLVALMVQFTLRSRVLKIVFWINFAITVVATLYFGWHYIADDVAGAMIAFVAFYLGGIATGQKFEKHGLQSHPTTTTSAIPIDRP</sequence>
<keyword evidence="8" id="KW-1185">Reference proteome</keyword>
<evidence type="ECO:0000256" key="1">
    <source>
        <dbReference type="ARBA" id="ARBA00004141"/>
    </source>
</evidence>
<dbReference type="AlphaFoldDB" id="A0A1H0C5R0"/>
<name>A0A1H0C5R0_9ACTN</name>
<dbReference type="CDD" id="cd03386">
    <property type="entry name" value="PAP2_Aur1_like"/>
    <property type="match status" value="1"/>
</dbReference>
<dbReference type="EMBL" id="FNIC01000003">
    <property type="protein sequence ID" value="SDN53196.1"/>
    <property type="molecule type" value="Genomic_DNA"/>
</dbReference>
<evidence type="ECO:0000259" key="6">
    <source>
        <dbReference type="Pfam" id="PF14378"/>
    </source>
</evidence>
<dbReference type="InterPro" id="IPR052185">
    <property type="entry name" value="IPC_Synthase-Related"/>
</dbReference>
<comment type="subcellular location">
    <subcellularLocation>
        <location evidence="1">Membrane</location>
        <topology evidence="1">Multi-pass membrane protein</topology>
    </subcellularLocation>
</comment>